<name>A0A0E0IFC2_ORYNI</name>
<dbReference type="Proteomes" id="UP000006591">
    <property type="component" value="Chromosome 8"/>
</dbReference>
<keyword evidence="2" id="KW-1185">Reference proteome</keyword>
<dbReference type="AlphaFoldDB" id="A0A0E0IFC2"/>
<accession>A0A0E0IFC2</accession>
<protein>
    <submittedName>
        <fullName evidence="1">Uncharacterized protein</fullName>
    </submittedName>
</protein>
<reference evidence="1" key="1">
    <citation type="submission" date="2015-04" db="UniProtKB">
        <authorList>
            <consortium name="EnsemblPlants"/>
        </authorList>
    </citation>
    <scope>IDENTIFICATION</scope>
    <source>
        <strain evidence="1">SL10</strain>
    </source>
</reference>
<reference evidence="1" key="2">
    <citation type="submission" date="2018-04" db="EMBL/GenBank/DDBJ databases">
        <title>OnivRS2 (Oryza nivara Reference Sequence Version 2).</title>
        <authorList>
            <person name="Zhang J."/>
            <person name="Kudrna D."/>
            <person name="Lee S."/>
            <person name="Talag J."/>
            <person name="Rajasekar S."/>
            <person name="Welchert J."/>
            <person name="Hsing Y.-I."/>
            <person name="Wing R.A."/>
        </authorList>
    </citation>
    <scope>NUCLEOTIDE SEQUENCE [LARGE SCALE GENOMIC DNA]</scope>
    <source>
        <strain evidence="1">SL10</strain>
    </source>
</reference>
<dbReference type="EnsemblPlants" id="ONIVA08G25410.1">
    <property type="protein sequence ID" value="ONIVA08G25410.1"/>
    <property type="gene ID" value="ONIVA08G25410"/>
</dbReference>
<sequence>MAVEITRESQTEMASKLDDLESKLGKEMRQQQLMNLTANDEADSSYGIKNYLGFERGDKIKAA</sequence>
<evidence type="ECO:0000313" key="1">
    <source>
        <dbReference type="EnsemblPlants" id="ONIVA08G25410.1"/>
    </source>
</evidence>
<dbReference type="HOGENOM" id="CLU_2889723_0_0_1"/>
<proteinExistence type="predicted"/>
<evidence type="ECO:0000313" key="2">
    <source>
        <dbReference type="Proteomes" id="UP000006591"/>
    </source>
</evidence>
<dbReference type="Gramene" id="ONIVA08G25410.1">
    <property type="protein sequence ID" value="ONIVA08G25410.1"/>
    <property type="gene ID" value="ONIVA08G25410"/>
</dbReference>
<organism evidence="1">
    <name type="scientific">Oryza nivara</name>
    <name type="common">Indian wild rice</name>
    <name type="synonym">Oryza sativa f. spontanea</name>
    <dbReference type="NCBI Taxonomy" id="4536"/>
    <lineage>
        <taxon>Eukaryota</taxon>
        <taxon>Viridiplantae</taxon>
        <taxon>Streptophyta</taxon>
        <taxon>Embryophyta</taxon>
        <taxon>Tracheophyta</taxon>
        <taxon>Spermatophyta</taxon>
        <taxon>Magnoliopsida</taxon>
        <taxon>Liliopsida</taxon>
        <taxon>Poales</taxon>
        <taxon>Poaceae</taxon>
        <taxon>BOP clade</taxon>
        <taxon>Oryzoideae</taxon>
        <taxon>Oryzeae</taxon>
        <taxon>Oryzinae</taxon>
        <taxon>Oryza</taxon>
    </lineage>
</organism>